<evidence type="ECO:0000313" key="2">
    <source>
        <dbReference type="Proteomes" id="UP001163255"/>
    </source>
</evidence>
<name>A0ABY6H0F7_9GAMM</name>
<sequence length="66" mass="7827">MNNNSGLENLLMLNGEEYTDDKGYKIRIQVMQVKPDTTGVDQTIRLLFAYCWRERNEQSDENRHYA</sequence>
<reference evidence="1" key="1">
    <citation type="submission" date="2022-10" db="EMBL/GenBank/DDBJ databases">
        <title>Completed Genome Sequence of two octocoral isolated bacterium, Endozoicomonas euniceicola EF212T and Endozoicomonas gorgoniicola PS125T.</title>
        <authorList>
            <person name="Chiou Y.-J."/>
            <person name="Chen Y.-H."/>
        </authorList>
    </citation>
    <scope>NUCLEOTIDE SEQUENCE</scope>
    <source>
        <strain evidence="1">EF212</strain>
    </source>
</reference>
<dbReference type="EMBL" id="CP103300">
    <property type="protein sequence ID" value="UYM18522.1"/>
    <property type="molecule type" value="Genomic_DNA"/>
</dbReference>
<dbReference type="Proteomes" id="UP001163255">
    <property type="component" value="Chromosome"/>
</dbReference>
<evidence type="ECO:0000313" key="1">
    <source>
        <dbReference type="EMBL" id="UYM18522.1"/>
    </source>
</evidence>
<gene>
    <name evidence="1" type="ORF">NX720_11670</name>
</gene>
<protein>
    <submittedName>
        <fullName evidence="1">Uncharacterized protein</fullName>
    </submittedName>
</protein>
<proteinExistence type="predicted"/>
<organism evidence="1 2">
    <name type="scientific">Endozoicomonas euniceicola</name>
    <dbReference type="NCBI Taxonomy" id="1234143"/>
    <lineage>
        <taxon>Bacteria</taxon>
        <taxon>Pseudomonadati</taxon>
        <taxon>Pseudomonadota</taxon>
        <taxon>Gammaproteobacteria</taxon>
        <taxon>Oceanospirillales</taxon>
        <taxon>Endozoicomonadaceae</taxon>
        <taxon>Endozoicomonas</taxon>
    </lineage>
</organism>
<dbReference type="RefSeq" id="WP_262601283.1">
    <property type="nucleotide sequence ID" value="NZ_CP103300.1"/>
</dbReference>
<accession>A0ABY6H0F7</accession>
<keyword evidence="2" id="KW-1185">Reference proteome</keyword>